<evidence type="ECO:0000256" key="6">
    <source>
        <dbReference type="PROSITE-ProRule" id="PRU00330"/>
    </source>
</evidence>
<evidence type="ECO:0000256" key="2">
    <source>
        <dbReference type="ARBA" id="ARBA00022618"/>
    </source>
</evidence>
<keyword evidence="4" id="KW-0833">Ubl conjugation pathway</keyword>
<evidence type="ECO:0000256" key="5">
    <source>
        <dbReference type="ARBA" id="ARBA00023306"/>
    </source>
</evidence>
<dbReference type="InterPro" id="IPR036388">
    <property type="entry name" value="WH-like_DNA-bd_sf"/>
</dbReference>
<name>A0A8S9U7Z7_PHYIN</name>
<dbReference type="Gene3D" id="1.10.10.10">
    <property type="entry name" value="Winged helix-like DNA-binding domain superfamily/Winged helix DNA-binding domain"/>
    <property type="match status" value="1"/>
</dbReference>
<dbReference type="Pfam" id="PF08672">
    <property type="entry name" value="ANAPC2"/>
    <property type="match status" value="1"/>
</dbReference>
<dbReference type="InterPro" id="IPR016158">
    <property type="entry name" value="Cullin_homology"/>
</dbReference>
<dbReference type="SMART" id="SM00182">
    <property type="entry name" value="CULLIN"/>
    <property type="match status" value="1"/>
</dbReference>
<evidence type="ECO:0000313" key="10">
    <source>
        <dbReference type="Proteomes" id="UP000704712"/>
    </source>
</evidence>
<dbReference type="GO" id="GO:0005680">
    <property type="term" value="C:anaphase-promoting complex"/>
    <property type="evidence" value="ECO:0007669"/>
    <property type="project" value="TreeGrafter"/>
</dbReference>
<dbReference type="Pfam" id="PF25773">
    <property type="entry name" value="TPR_ANAPC2"/>
    <property type="match status" value="1"/>
</dbReference>
<feature type="domain" description="Cullin family profile" evidence="8">
    <location>
        <begin position="445"/>
        <end position="663"/>
    </location>
</feature>
<dbReference type="AlphaFoldDB" id="A0A8S9U7Z7"/>
<evidence type="ECO:0000256" key="3">
    <source>
        <dbReference type="ARBA" id="ARBA00022776"/>
    </source>
</evidence>
<comment type="similarity">
    <text evidence="6">Belongs to the cullin family.</text>
</comment>
<feature type="non-terminal residue" evidence="9">
    <location>
        <position position="1"/>
    </location>
</feature>
<dbReference type="GO" id="GO:0070979">
    <property type="term" value="P:protein K11-linked ubiquitination"/>
    <property type="evidence" value="ECO:0007669"/>
    <property type="project" value="TreeGrafter"/>
</dbReference>
<evidence type="ECO:0000256" key="1">
    <source>
        <dbReference type="ARBA" id="ARBA00016068"/>
    </source>
</evidence>
<comment type="caution">
    <text evidence="9">The sequence shown here is derived from an EMBL/GenBank/DDBJ whole genome shotgun (WGS) entry which is preliminary data.</text>
</comment>
<protein>
    <recommendedName>
        <fullName evidence="1">Anaphase-promoting complex subunit 2</fullName>
    </recommendedName>
</protein>
<dbReference type="InterPro" id="IPR057975">
    <property type="entry name" value="TPR_ANAPC2"/>
</dbReference>
<dbReference type="GO" id="GO:0006511">
    <property type="term" value="P:ubiquitin-dependent protein catabolic process"/>
    <property type="evidence" value="ECO:0007669"/>
    <property type="project" value="InterPro"/>
</dbReference>
<dbReference type="Gene3D" id="1.20.1310.10">
    <property type="entry name" value="Cullin Repeats"/>
    <property type="match status" value="1"/>
</dbReference>
<dbReference type="InterPro" id="IPR036317">
    <property type="entry name" value="Cullin_homology_sf"/>
</dbReference>
<feature type="region of interest" description="Disordered" evidence="7">
    <location>
        <begin position="406"/>
        <end position="438"/>
    </location>
</feature>
<dbReference type="SUPFAM" id="SSF75632">
    <property type="entry name" value="Cullin homology domain"/>
    <property type="match status" value="1"/>
</dbReference>
<dbReference type="PROSITE" id="PS50069">
    <property type="entry name" value="CULLIN_2"/>
    <property type="match status" value="1"/>
</dbReference>
<dbReference type="SUPFAM" id="SSF46785">
    <property type="entry name" value="Winged helix' DNA-binding domain"/>
    <property type="match status" value="1"/>
</dbReference>
<sequence length="779" mass="89015">HSQTILMSGSLHVDRELLWRKLFAFDHQPEDALTGIQDSTDHLCGVIQTAVAHGRHEPLRQMLLQRLGYWLRSDVVPPFWSFFDALPIEIGRSRDVRRGRRHVALLCAQQLTLALQFAEDAFAHCVQIASLFDDHVQLKDGQPTMLQELRTTFRCLVFEDTRTVVKFEELLLIFFSMSFQKFRGKEKSQTFDSRPIRQTLLQLEWLHVAEPALLRVLHSQIKKVVKSTCGEVYDELFLTEVEQWACSELLPWLEEIMQTKDEASTGKWREILSRHVRQEFGSQRIKQLFEIIKEFPDSVPALEDLRLCLERTQQHGELLQEFRGALQSRLLQPGANTSAILDIYVSTIKAFRLLDPKGVLLEALSCPVKEYLRKRKDTVRCIVQSLTDEQSGDLFEELRRDNMRIIQHDDDSDDDEDMSPDAWEPDPIEADPTKTSRSRSSDDILRILVNIYGSRELFVNEYRMMLADKLLQNLEFDTDRDVQTLELLKLRFGEDSLQQCEIMVRDIEDSKRLNGNVQSTLERSGATAIVAVQGSSGEEAKELFAQPGAPSTRIDATIVSQQFWPPLQGDDFVLHPKVSKDIDAFKDAYHVLRNPRSLEWNTSLGSVQLSIELEGEEREFNVSPLQATMILYFEEKDRWSVEELATKLEISADVLLKHVSLWVNHGLVSFASGRKELVASVSFQDTRCNDDSMVEELETAVSSDAQAEEDFKVLETYIVGMLSNFGSLSIQRIHNMLSTFARSGAQPYTKTISGLSVVLGKLVNTNKLEFVGGQYQLAK</sequence>
<dbReference type="GO" id="GO:0031625">
    <property type="term" value="F:ubiquitin protein ligase binding"/>
    <property type="evidence" value="ECO:0007669"/>
    <property type="project" value="InterPro"/>
</dbReference>
<evidence type="ECO:0000256" key="4">
    <source>
        <dbReference type="ARBA" id="ARBA00022786"/>
    </source>
</evidence>
<feature type="compositionally biased region" description="Acidic residues" evidence="7">
    <location>
        <begin position="410"/>
        <end position="429"/>
    </location>
</feature>
<keyword evidence="2" id="KW-0132">Cell division</keyword>
<proteinExistence type="inferred from homology"/>
<gene>
    <name evidence="9" type="ORF">GN958_ATG15375</name>
</gene>
<dbReference type="Pfam" id="PF26557">
    <property type="entry name" value="Cullin_AB"/>
    <property type="match status" value="1"/>
</dbReference>
<dbReference type="Proteomes" id="UP000704712">
    <property type="component" value="Unassembled WGS sequence"/>
</dbReference>
<dbReference type="InterPro" id="IPR014786">
    <property type="entry name" value="ANAPC2_C"/>
</dbReference>
<dbReference type="GO" id="GO:0007091">
    <property type="term" value="P:metaphase/anaphase transition of mitotic cell cycle"/>
    <property type="evidence" value="ECO:0007669"/>
    <property type="project" value="TreeGrafter"/>
</dbReference>
<dbReference type="InterPro" id="IPR044554">
    <property type="entry name" value="ANAPC2"/>
</dbReference>
<reference evidence="9" key="1">
    <citation type="submission" date="2020-03" db="EMBL/GenBank/DDBJ databases">
        <title>Hybrid Assembly of Korean Phytophthora infestans isolates.</title>
        <authorList>
            <person name="Prokchorchik M."/>
            <person name="Lee Y."/>
            <person name="Seo J."/>
            <person name="Cho J.-H."/>
            <person name="Park Y.-E."/>
            <person name="Jang D.-C."/>
            <person name="Im J.-S."/>
            <person name="Choi J.-G."/>
            <person name="Park H.-J."/>
            <person name="Lee G.-B."/>
            <person name="Lee Y.-G."/>
            <person name="Hong S.-Y."/>
            <person name="Cho K."/>
            <person name="Sohn K.H."/>
        </authorList>
    </citation>
    <scope>NUCLEOTIDE SEQUENCE</scope>
    <source>
        <strain evidence="9">KR_2_A2</strain>
    </source>
</reference>
<organism evidence="9 10">
    <name type="scientific">Phytophthora infestans</name>
    <name type="common">Potato late blight agent</name>
    <name type="synonym">Botrytis infestans</name>
    <dbReference type="NCBI Taxonomy" id="4787"/>
    <lineage>
        <taxon>Eukaryota</taxon>
        <taxon>Sar</taxon>
        <taxon>Stramenopiles</taxon>
        <taxon>Oomycota</taxon>
        <taxon>Peronosporomycetes</taxon>
        <taxon>Peronosporales</taxon>
        <taxon>Peronosporaceae</taxon>
        <taxon>Phytophthora</taxon>
    </lineage>
</organism>
<dbReference type="InterPro" id="IPR059120">
    <property type="entry name" value="Cullin-like_AB"/>
</dbReference>
<dbReference type="Gene3D" id="3.30.230.130">
    <property type="entry name" value="Cullin, Chain C, Domain 2"/>
    <property type="match status" value="1"/>
</dbReference>
<evidence type="ECO:0000256" key="7">
    <source>
        <dbReference type="SAM" id="MobiDB-lite"/>
    </source>
</evidence>
<dbReference type="InterPro" id="IPR036390">
    <property type="entry name" value="WH_DNA-bd_sf"/>
</dbReference>
<keyword evidence="5" id="KW-0131">Cell cycle</keyword>
<accession>A0A8S9U7Z7</accession>
<evidence type="ECO:0000313" key="9">
    <source>
        <dbReference type="EMBL" id="KAF4135419.1"/>
    </source>
</evidence>
<dbReference type="EMBL" id="JAACNO010002158">
    <property type="protein sequence ID" value="KAF4135419.1"/>
    <property type="molecule type" value="Genomic_DNA"/>
</dbReference>
<dbReference type="PANTHER" id="PTHR45957">
    <property type="entry name" value="ANAPHASE-PROMOTING COMPLEX SUBUNIT 2"/>
    <property type="match status" value="1"/>
</dbReference>
<keyword evidence="3" id="KW-0498">Mitosis</keyword>
<evidence type="ECO:0000259" key="8">
    <source>
        <dbReference type="PROSITE" id="PS50069"/>
    </source>
</evidence>
<dbReference type="SMART" id="SM01013">
    <property type="entry name" value="APC2"/>
    <property type="match status" value="1"/>
</dbReference>
<dbReference type="PANTHER" id="PTHR45957:SF1">
    <property type="entry name" value="ANAPHASE-PROMOTING COMPLEX SUBUNIT 2"/>
    <property type="match status" value="1"/>
</dbReference>
<dbReference type="GO" id="GO:0051301">
    <property type="term" value="P:cell division"/>
    <property type="evidence" value="ECO:0007669"/>
    <property type="project" value="UniProtKB-KW"/>
</dbReference>